<dbReference type="Proteomes" id="UP001497482">
    <property type="component" value="Chromosome 6"/>
</dbReference>
<reference evidence="1 2" key="1">
    <citation type="submission" date="2024-04" db="EMBL/GenBank/DDBJ databases">
        <authorList>
            <person name="Waldvogel A.-M."/>
            <person name="Schoenle A."/>
        </authorList>
    </citation>
    <scope>NUCLEOTIDE SEQUENCE [LARGE SCALE GENOMIC DNA]</scope>
</reference>
<dbReference type="EMBL" id="OZ035828">
    <property type="protein sequence ID" value="CAL1609054.1"/>
    <property type="molecule type" value="Genomic_DNA"/>
</dbReference>
<keyword evidence="2" id="KW-1185">Reference proteome</keyword>
<organism evidence="1 2">
    <name type="scientific">Knipowitschia caucasica</name>
    <name type="common">Caucasian dwarf goby</name>
    <name type="synonym">Pomatoschistus caucasicus</name>
    <dbReference type="NCBI Taxonomy" id="637954"/>
    <lineage>
        <taxon>Eukaryota</taxon>
        <taxon>Metazoa</taxon>
        <taxon>Chordata</taxon>
        <taxon>Craniata</taxon>
        <taxon>Vertebrata</taxon>
        <taxon>Euteleostomi</taxon>
        <taxon>Actinopterygii</taxon>
        <taxon>Neopterygii</taxon>
        <taxon>Teleostei</taxon>
        <taxon>Neoteleostei</taxon>
        <taxon>Acanthomorphata</taxon>
        <taxon>Gobiaria</taxon>
        <taxon>Gobiiformes</taxon>
        <taxon>Gobioidei</taxon>
        <taxon>Gobiidae</taxon>
        <taxon>Gobiinae</taxon>
        <taxon>Knipowitschia</taxon>
    </lineage>
</organism>
<evidence type="ECO:0000313" key="1">
    <source>
        <dbReference type="EMBL" id="CAL1609054.1"/>
    </source>
</evidence>
<name>A0AAV2M6Y0_KNICA</name>
<dbReference type="AlphaFoldDB" id="A0AAV2M6Y0"/>
<proteinExistence type="predicted"/>
<protein>
    <submittedName>
        <fullName evidence="1">Uncharacterized protein</fullName>
    </submittedName>
</protein>
<sequence>MQDCQRYSSAAIPKPLLRAASRSSRFSCFSPSSLPHLPDISNQFVRLHSGGTGSTERPEEPLEVWIRTMSEAAAAGAR</sequence>
<accession>A0AAV2M6Y0</accession>
<evidence type="ECO:0000313" key="2">
    <source>
        <dbReference type="Proteomes" id="UP001497482"/>
    </source>
</evidence>
<gene>
    <name evidence="1" type="ORF">KC01_LOCUS35879</name>
</gene>